<organism evidence="5 6">
    <name type="scientific">Sporothrix curviconia</name>
    <dbReference type="NCBI Taxonomy" id="1260050"/>
    <lineage>
        <taxon>Eukaryota</taxon>
        <taxon>Fungi</taxon>
        <taxon>Dikarya</taxon>
        <taxon>Ascomycota</taxon>
        <taxon>Pezizomycotina</taxon>
        <taxon>Sordariomycetes</taxon>
        <taxon>Sordariomycetidae</taxon>
        <taxon>Ophiostomatales</taxon>
        <taxon>Ophiostomataceae</taxon>
        <taxon>Sporothrix</taxon>
    </lineage>
</organism>
<accession>A0ABP0C5G8</accession>
<keyword evidence="2" id="KW-0285">Flavoprotein</keyword>
<dbReference type="PANTHER" id="PTHR11552:SF210">
    <property type="entry name" value="GLUCOSE-METHANOL-CHOLINE OXIDOREDUCTASE N-TERMINAL DOMAIN-CONTAINING PROTEIN-RELATED"/>
    <property type="match status" value="1"/>
</dbReference>
<dbReference type="Pfam" id="PF05199">
    <property type="entry name" value="GMC_oxred_C"/>
    <property type="match status" value="1"/>
</dbReference>
<dbReference type="Gene3D" id="3.50.50.60">
    <property type="entry name" value="FAD/NAD(P)-binding domain"/>
    <property type="match status" value="1"/>
</dbReference>
<evidence type="ECO:0000313" key="5">
    <source>
        <dbReference type="EMBL" id="CAK7227111.1"/>
    </source>
</evidence>
<evidence type="ECO:0000256" key="2">
    <source>
        <dbReference type="RuleBase" id="RU003968"/>
    </source>
</evidence>
<evidence type="ECO:0000259" key="4">
    <source>
        <dbReference type="PROSITE" id="PS00624"/>
    </source>
</evidence>
<dbReference type="InterPro" id="IPR036188">
    <property type="entry name" value="FAD/NAD-bd_sf"/>
</dbReference>
<dbReference type="Gene3D" id="3.30.560.10">
    <property type="entry name" value="Glucose Oxidase, domain 3"/>
    <property type="match status" value="1"/>
</dbReference>
<feature type="domain" description="Glucose-methanol-choline oxidoreductase N-terminal" evidence="3">
    <location>
        <begin position="84"/>
        <end position="107"/>
    </location>
</feature>
<evidence type="ECO:0000259" key="3">
    <source>
        <dbReference type="PROSITE" id="PS00623"/>
    </source>
</evidence>
<dbReference type="InterPro" id="IPR000172">
    <property type="entry name" value="GMC_OxRdtase_N"/>
</dbReference>
<dbReference type="PROSITE" id="PS00624">
    <property type="entry name" value="GMC_OXRED_2"/>
    <property type="match status" value="1"/>
</dbReference>
<dbReference type="PIRSF" id="PIRSF000137">
    <property type="entry name" value="Alcohol_oxidase"/>
    <property type="match status" value="1"/>
</dbReference>
<evidence type="ECO:0000313" key="6">
    <source>
        <dbReference type="Proteomes" id="UP001642405"/>
    </source>
</evidence>
<comment type="caution">
    <text evidence="5">The sequence shown here is derived from an EMBL/GenBank/DDBJ whole genome shotgun (WGS) entry which is preliminary data.</text>
</comment>
<dbReference type="EMBL" id="CAWUHB010000038">
    <property type="protein sequence ID" value="CAK7227111.1"/>
    <property type="molecule type" value="Genomic_DNA"/>
</dbReference>
<evidence type="ECO:0000256" key="1">
    <source>
        <dbReference type="ARBA" id="ARBA00010790"/>
    </source>
</evidence>
<dbReference type="InterPro" id="IPR012132">
    <property type="entry name" value="GMC_OxRdtase"/>
</dbReference>
<dbReference type="SUPFAM" id="SSF51905">
    <property type="entry name" value="FAD/NAD(P)-binding domain"/>
    <property type="match status" value="1"/>
</dbReference>
<comment type="similarity">
    <text evidence="1 2">Belongs to the GMC oxidoreductase family.</text>
</comment>
<keyword evidence="6" id="KW-1185">Reference proteome</keyword>
<gene>
    <name evidence="5" type="ORF">SCUCBS95973_006432</name>
</gene>
<dbReference type="Pfam" id="PF00732">
    <property type="entry name" value="GMC_oxred_N"/>
    <property type="match status" value="1"/>
</dbReference>
<dbReference type="Proteomes" id="UP001642405">
    <property type="component" value="Unassembled WGS sequence"/>
</dbReference>
<name>A0ABP0C5G8_9PEZI</name>
<sequence>MSDTSFDYIVVGGGTAGPVLAARLSEDPAVRVLLIEAGSDRSADPLVATPGPMLPMYSNPDYDWDFHSVPQPGLGGRRVHQARGRMLGGSSGINLLLAVWPSRAILDAWGALGNDGWSWDAMEPYLRRCCKTAPPSASAVEHCKLDEHYDAAISAAESGPVHVSFGDSYGPNNAAWFEAFASLGLKMTADPRSGRGVGAFQPGATVDPVTKTRCHAGVAHLPAAVLAARPNLVVLTETVATQVLTSKSADGADIVATGVRVQPYGSSNGNAAAAPATEYTARREVVLCAGALHSPALLELSGIGDAARLQKLGIPVVVDNADVGEHMQDHPMLAQSFEAAPTTASFDQLRDPAVAGAVFAQYQTSRSGPLSMSGLSCAYLPVVDREGIVAPAERRKLFADAGATPAKTTAEERRVVEELLAAPDEPAVQLMLMPMQLHADAAETPGVISPTTPGNYISIATMLNHPLSRGHVHIVSADPAVKPEWDPRYVSDPLDLEILARAARFNETVVATKPIAALLAGPAPPARLPPTPATAESLDDARQIVRSSLISVFHVSGSCRMAPRSQGGVVDHRLRVHGVRGLRVADASVFPLEPLGNILMTVYAVAERAADLIKEDHKKQ</sequence>
<dbReference type="PANTHER" id="PTHR11552">
    <property type="entry name" value="GLUCOSE-METHANOL-CHOLINE GMC OXIDOREDUCTASE"/>
    <property type="match status" value="1"/>
</dbReference>
<dbReference type="InterPro" id="IPR007867">
    <property type="entry name" value="GMC_OxRtase_C"/>
</dbReference>
<keyword evidence="2" id="KW-0274">FAD</keyword>
<reference evidence="5 6" key="1">
    <citation type="submission" date="2024-01" db="EMBL/GenBank/DDBJ databases">
        <authorList>
            <person name="Allen C."/>
            <person name="Tagirdzhanova G."/>
        </authorList>
    </citation>
    <scope>NUCLEOTIDE SEQUENCE [LARGE SCALE GENOMIC DNA]</scope>
</reference>
<dbReference type="PROSITE" id="PS00623">
    <property type="entry name" value="GMC_OXRED_1"/>
    <property type="match status" value="1"/>
</dbReference>
<dbReference type="SUPFAM" id="SSF54373">
    <property type="entry name" value="FAD-linked reductases, C-terminal domain"/>
    <property type="match status" value="1"/>
</dbReference>
<feature type="domain" description="Glucose-methanol-choline oxidoreductase N-terminal" evidence="4">
    <location>
        <begin position="290"/>
        <end position="304"/>
    </location>
</feature>
<proteinExistence type="inferred from homology"/>
<protein>
    <recommendedName>
        <fullName evidence="3 4">Glucose-methanol-choline oxidoreductase N-terminal domain-containing protein</fullName>
    </recommendedName>
</protein>